<dbReference type="PANTHER" id="PTHR35585">
    <property type="entry name" value="HHE DOMAIN PROTEIN (AFU_ORTHOLOGUE AFUA_4G00730)"/>
    <property type="match status" value="1"/>
</dbReference>
<name>A0A1Y2HTF4_9FUNG</name>
<dbReference type="STRING" id="765915.A0A1Y2HTF4"/>
<reference evidence="1 3" key="1">
    <citation type="submission" date="2016-07" db="EMBL/GenBank/DDBJ databases">
        <title>Pervasive Adenine N6-methylation of Active Genes in Fungi.</title>
        <authorList>
            <consortium name="DOE Joint Genome Institute"/>
            <person name="Mondo S.J."/>
            <person name="Dannebaum R.O."/>
            <person name="Kuo R.C."/>
            <person name="Labutti K."/>
            <person name="Haridas S."/>
            <person name="Kuo A."/>
            <person name="Salamov A."/>
            <person name="Ahrendt S.R."/>
            <person name="Lipzen A."/>
            <person name="Sullivan W."/>
            <person name="Andreopoulos W.B."/>
            <person name="Clum A."/>
            <person name="Lindquist E."/>
            <person name="Daum C."/>
            <person name="Ramamoorthy G.K."/>
            <person name="Gryganskyi A."/>
            <person name="Culley D."/>
            <person name="Magnuson J.K."/>
            <person name="James T.Y."/>
            <person name="O'Malley M.A."/>
            <person name="Stajich J.E."/>
            <person name="Spatafora J.W."/>
            <person name="Visel A."/>
            <person name="Grigoriev I.V."/>
        </authorList>
    </citation>
    <scope>NUCLEOTIDE SEQUENCE [LARGE SCALE GENOMIC DNA]</scope>
    <source>
        <strain evidence="1 3">PL171</strain>
    </source>
</reference>
<dbReference type="EMBL" id="MCFL01000011">
    <property type="protein sequence ID" value="ORZ37880.1"/>
    <property type="molecule type" value="Genomic_DNA"/>
</dbReference>
<accession>A0A1Y2HTF4</accession>
<evidence type="ECO:0008006" key="4">
    <source>
        <dbReference type="Google" id="ProtNLM"/>
    </source>
</evidence>
<dbReference type="PANTHER" id="PTHR35585:SF1">
    <property type="entry name" value="HHE DOMAIN PROTEIN (AFU_ORTHOLOGUE AFUA_4G00730)"/>
    <property type="match status" value="1"/>
</dbReference>
<dbReference type="Proteomes" id="UP000193411">
    <property type="component" value="Unassembled WGS sequence"/>
</dbReference>
<evidence type="ECO:0000313" key="2">
    <source>
        <dbReference type="EMBL" id="ORZ37880.1"/>
    </source>
</evidence>
<protein>
    <recommendedName>
        <fullName evidence="4">Hemerythrin-like domain-containing protein</fullName>
    </recommendedName>
</protein>
<sequence>MTAGSPDHAAVLDKIISELRDHTREEETKDLPLLRAKVGDERMIALGHKYAGAKKIVPTRPHPSAPNKPVSELMAGMVAGPMDKVRDMGREFAERKVLEE</sequence>
<evidence type="ECO:0000313" key="1">
    <source>
        <dbReference type="EMBL" id="ORZ37878.1"/>
    </source>
</evidence>
<evidence type="ECO:0000313" key="3">
    <source>
        <dbReference type="Proteomes" id="UP000193411"/>
    </source>
</evidence>
<dbReference type="AlphaFoldDB" id="A0A1Y2HTF4"/>
<gene>
    <name evidence="2" type="ORF">BCR44DRAFT_1430134</name>
    <name evidence="1" type="ORF">BCR44DRAFT_45717</name>
</gene>
<dbReference type="OrthoDB" id="9983919at2759"/>
<comment type="caution">
    <text evidence="1">The sequence shown here is derived from an EMBL/GenBank/DDBJ whole genome shotgun (WGS) entry which is preliminary data.</text>
</comment>
<dbReference type="EMBL" id="MCFL01000011">
    <property type="protein sequence ID" value="ORZ37878.1"/>
    <property type="molecule type" value="Genomic_DNA"/>
</dbReference>
<proteinExistence type="predicted"/>
<keyword evidence="3" id="KW-1185">Reference proteome</keyword>
<organism evidence="1 3">
    <name type="scientific">Catenaria anguillulae PL171</name>
    <dbReference type="NCBI Taxonomy" id="765915"/>
    <lineage>
        <taxon>Eukaryota</taxon>
        <taxon>Fungi</taxon>
        <taxon>Fungi incertae sedis</taxon>
        <taxon>Blastocladiomycota</taxon>
        <taxon>Blastocladiomycetes</taxon>
        <taxon>Blastocladiales</taxon>
        <taxon>Catenariaceae</taxon>
        <taxon>Catenaria</taxon>
    </lineage>
</organism>